<name>F4XJK3_9CYAN</name>
<evidence type="ECO:0000256" key="2">
    <source>
        <dbReference type="ARBA" id="ARBA00022803"/>
    </source>
</evidence>
<dbReference type="InterPro" id="IPR019734">
    <property type="entry name" value="TPR_rpt"/>
</dbReference>
<keyword evidence="2 3" id="KW-0802">TPR repeat</keyword>
<feature type="repeat" description="TPR" evidence="3">
    <location>
        <begin position="196"/>
        <end position="229"/>
    </location>
</feature>
<gene>
    <name evidence="4" type="ORF">LYNGBM3L_06700</name>
</gene>
<dbReference type="RefSeq" id="WP_008178667.1">
    <property type="nucleotide sequence ID" value="NZ_GL890823.1"/>
</dbReference>
<dbReference type="PANTHER" id="PTHR44943">
    <property type="entry name" value="CELLULOSE SYNTHASE OPERON PROTEIN C"/>
    <property type="match status" value="1"/>
</dbReference>
<dbReference type="OrthoDB" id="530353at2"/>
<proteinExistence type="predicted"/>
<dbReference type="PROSITE" id="PS50005">
    <property type="entry name" value="TPR"/>
    <property type="match status" value="2"/>
</dbReference>
<dbReference type="HOGENOM" id="CLU_036691_1_0_3"/>
<dbReference type="AlphaFoldDB" id="F4XJK3"/>
<dbReference type="PANTHER" id="PTHR44943:SF4">
    <property type="entry name" value="TPR REPEAT-CONTAINING PROTEIN MJ0798"/>
    <property type="match status" value="1"/>
</dbReference>
<dbReference type="Pfam" id="PF13414">
    <property type="entry name" value="TPR_11"/>
    <property type="match status" value="1"/>
</dbReference>
<evidence type="ECO:0000256" key="1">
    <source>
        <dbReference type="ARBA" id="ARBA00022737"/>
    </source>
</evidence>
<dbReference type="Proteomes" id="UP000003959">
    <property type="component" value="Unassembled WGS sequence"/>
</dbReference>
<dbReference type="SMART" id="SM00028">
    <property type="entry name" value="TPR"/>
    <property type="match status" value="3"/>
</dbReference>
<keyword evidence="1" id="KW-0677">Repeat</keyword>
<dbReference type="SUPFAM" id="SSF48452">
    <property type="entry name" value="TPR-like"/>
    <property type="match status" value="1"/>
</dbReference>
<reference evidence="5" key="1">
    <citation type="journal article" date="2011" name="Proc. Natl. Acad. Sci. U.S.A.">
        <title>Genomic insights into the physiology and ecology of the marine filamentous cyanobacterium Lyngbya majuscula.</title>
        <authorList>
            <person name="Jones A.C."/>
            <person name="Monroe E.A."/>
            <person name="Podell S."/>
            <person name="Hess W.R."/>
            <person name="Klages S."/>
            <person name="Esquenazi E."/>
            <person name="Niessen S."/>
            <person name="Hoover H."/>
            <person name="Rothmann M."/>
            <person name="Lasken R.S."/>
            <person name="Yates J.R.III."/>
            <person name="Reinhardt R."/>
            <person name="Kube M."/>
            <person name="Burkart M.D."/>
            <person name="Allen E.E."/>
            <person name="Dorrestein P.C."/>
            <person name="Gerwick W.H."/>
            <person name="Gerwick L."/>
        </authorList>
    </citation>
    <scope>NUCLEOTIDE SEQUENCE [LARGE SCALE GENOMIC DNA]</scope>
    <source>
        <strain evidence="5">3L</strain>
    </source>
</reference>
<dbReference type="Gene3D" id="1.25.40.10">
    <property type="entry name" value="Tetratricopeptide repeat domain"/>
    <property type="match status" value="1"/>
</dbReference>
<sequence length="425" mass="48622">MSDQQALEILCARDALNNALTEEPFIPAELLECIHELDAQLQQHKQRIDQALELSTYRHSLPAKPKGWWWYLDQQRPPHRLDRYDWVFKGLTFGGWSVSLALLVNIASRFLTGGPDVVGTFAIIVSTLITLLKAKSDFTEEEQKDNDFSEALKKGFDELLTGLKVPKFLHAETKCCSTLALLLVFLGFWYSLPKISAIYDQRGLGHYRAGELSSAEADYHRAIALDPDNANAHYNLAIVYEDWLQLKKSKQEYQLAVSAKMPRAYNNLARLYIREGDYPKAVSLVVEGLKLTTEQSVYPEDKYNFYKNLGWVRFKQNRDDEAKIALKKGINIAKNPDVANYLPNRASASCILAQVLERQEKPEALQEWENCRDLIIGNPLILKPNQWLALTNDLGIGNPWIPEEDTWLHLANQRIEKAQQQKQRP</sequence>
<dbReference type="InterPro" id="IPR051685">
    <property type="entry name" value="Ycf3/AcsC/BcsC/TPR_MFPF"/>
</dbReference>
<organism evidence="4 5">
    <name type="scientific">Moorena producens 3L</name>
    <dbReference type="NCBI Taxonomy" id="489825"/>
    <lineage>
        <taxon>Bacteria</taxon>
        <taxon>Bacillati</taxon>
        <taxon>Cyanobacteriota</taxon>
        <taxon>Cyanophyceae</taxon>
        <taxon>Coleofasciculales</taxon>
        <taxon>Coleofasciculaceae</taxon>
        <taxon>Moorena</taxon>
    </lineage>
</organism>
<dbReference type="EMBL" id="GL890823">
    <property type="protein sequence ID" value="EGJ35283.1"/>
    <property type="molecule type" value="Genomic_DNA"/>
</dbReference>
<evidence type="ECO:0000313" key="4">
    <source>
        <dbReference type="EMBL" id="EGJ35283.1"/>
    </source>
</evidence>
<keyword evidence="5" id="KW-1185">Reference proteome</keyword>
<evidence type="ECO:0000256" key="3">
    <source>
        <dbReference type="PROSITE-ProRule" id="PRU00339"/>
    </source>
</evidence>
<protein>
    <submittedName>
        <fullName evidence="4">Uncharacterized protein</fullName>
    </submittedName>
</protein>
<evidence type="ECO:0000313" key="5">
    <source>
        <dbReference type="Proteomes" id="UP000003959"/>
    </source>
</evidence>
<feature type="repeat" description="TPR" evidence="3">
    <location>
        <begin position="262"/>
        <end position="295"/>
    </location>
</feature>
<accession>F4XJK3</accession>
<dbReference type="eggNOG" id="COG0457">
    <property type="taxonomic scope" value="Bacteria"/>
</dbReference>
<dbReference type="InterPro" id="IPR011990">
    <property type="entry name" value="TPR-like_helical_dom_sf"/>
</dbReference>
<dbReference type="Pfam" id="PF13181">
    <property type="entry name" value="TPR_8"/>
    <property type="match status" value="1"/>
</dbReference>